<dbReference type="HOGENOM" id="CLU_066192_4_2_9"/>
<dbReference type="InterPro" id="IPR001387">
    <property type="entry name" value="Cro/C1-type_HTH"/>
</dbReference>
<accession>A5KKY5</accession>
<reference evidence="3 4" key="2">
    <citation type="submission" date="2007-04" db="EMBL/GenBank/DDBJ databases">
        <title>Draft genome sequence of Ruminococcus torques (ATCC 27756).</title>
        <authorList>
            <person name="Sudarsanam P."/>
            <person name="Ley R."/>
            <person name="Guruge J."/>
            <person name="Turnbaugh P.J."/>
            <person name="Mahowald M."/>
            <person name="Liep D."/>
            <person name="Gordon J."/>
        </authorList>
    </citation>
    <scope>NUCLEOTIDE SEQUENCE [LARGE SCALE GENOMIC DNA]</scope>
    <source>
        <strain evidence="3 4">ATCC 27756</strain>
    </source>
</reference>
<sequence length="124" mass="14292">MSNIQLAANLQRLRKDHHFTQTQFSKKLNISRQAYSNYETGKRIPDLDIIIRIANIYHISLENLLTQTCSKDGLINETSGPYFTGMVVDSADTIYLTREEIDLITHYRNADADERKLTQKVLGF</sequence>
<dbReference type="Pfam" id="PF01381">
    <property type="entry name" value="HTH_3"/>
    <property type="match status" value="1"/>
</dbReference>
<gene>
    <name evidence="3" type="ORF">RUMTOR_00889</name>
</gene>
<dbReference type="PaxDb" id="411460-RUMTOR_00889"/>
<evidence type="ECO:0000313" key="4">
    <source>
        <dbReference type="Proteomes" id="UP000003577"/>
    </source>
</evidence>
<comment type="caution">
    <text evidence="3">The sequence shown here is derived from an EMBL/GenBank/DDBJ whole genome shotgun (WGS) entry which is preliminary data.</text>
</comment>
<evidence type="ECO:0000256" key="1">
    <source>
        <dbReference type="ARBA" id="ARBA00023125"/>
    </source>
</evidence>
<organism evidence="3 4">
    <name type="scientific">[Ruminococcus] torques ATCC 27756</name>
    <dbReference type="NCBI Taxonomy" id="411460"/>
    <lineage>
        <taxon>Bacteria</taxon>
        <taxon>Bacillati</taxon>
        <taxon>Bacillota</taxon>
        <taxon>Clostridia</taxon>
        <taxon>Lachnospirales</taxon>
        <taxon>Lachnospiraceae</taxon>
        <taxon>Mediterraneibacter</taxon>
    </lineage>
</organism>
<dbReference type="SMART" id="SM00530">
    <property type="entry name" value="HTH_XRE"/>
    <property type="match status" value="1"/>
</dbReference>
<dbReference type="CDD" id="cd00093">
    <property type="entry name" value="HTH_XRE"/>
    <property type="match status" value="1"/>
</dbReference>
<dbReference type="Gene3D" id="1.10.260.40">
    <property type="entry name" value="lambda repressor-like DNA-binding domains"/>
    <property type="match status" value="1"/>
</dbReference>
<dbReference type="InterPro" id="IPR010982">
    <property type="entry name" value="Lambda_DNA-bd_dom_sf"/>
</dbReference>
<reference evidence="3 4" key="1">
    <citation type="submission" date="2007-03" db="EMBL/GenBank/DDBJ databases">
        <authorList>
            <person name="Fulton L."/>
            <person name="Clifton S."/>
            <person name="Fulton B."/>
            <person name="Xu J."/>
            <person name="Minx P."/>
            <person name="Pepin K.H."/>
            <person name="Johnson M."/>
            <person name="Thiruvilangam P."/>
            <person name="Bhonagiri V."/>
            <person name="Nash W.E."/>
            <person name="Mardis E.R."/>
            <person name="Wilson R.K."/>
        </authorList>
    </citation>
    <scope>NUCLEOTIDE SEQUENCE [LARGE SCALE GENOMIC DNA]</scope>
    <source>
        <strain evidence="3 4">ATCC 27756</strain>
    </source>
</reference>
<proteinExistence type="predicted"/>
<dbReference type="GO" id="GO:0003677">
    <property type="term" value="F:DNA binding"/>
    <property type="evidence" value="ECO:0007669"/>
    <property type="project" value="UniProtKB-KW"/>
</dbReference>
<dbReference type="SUPFAM" id="SSF47413">
    <property type="entry name" value="lambda repressor-like DNA-binding domains"/>
    <property type="match status" value="1"/>
</dbReference>
<keyword evidence="1 3" id="KW-0238">DNA-binding</keyword>
<protein>
    <submittedName>
        <fullName evidence="3">DNA-binding helix-turn-helix protein</fullName>
    </submittedName>
</protein>
<name>A5KKY5_9FIRM</name>
<feature type="domain" description="HTH cro/C1-type" evidence="2">
    <location>
        <begin position="10"/>
        <end position="64"/>
    </location>
</feature>
<dbReference type="PROSITE" id="PS50943">
    <property type="entry name" value="HTH_CROC1"/>
    <property type="match status" value="1"/>
</dbReference>
<dbReference type="AlphaFoldDB" id="A5KKY5"/>
<dbReference type="EMBL" id="AAVP02000002">
    <property type="protein sequence ID" value="EDK25086.1"/>
    <property type="molecule type" value="Genomic_DNA"/>
</dbReference>
<dbReference type="RefSeq" id="WP_004846620.1">
    <property type="nucleotide sequence ID" value="NZ_DS264356.1"/>
</dbReference>
<dbReference type="PANTHER" id="PTHR46558">
    <property type="entry name" value="TRACRIPTIONAL REGULATORY PROTEIN-RELATED-RELATED"/>
    <property type="match status" value="1"/>
</dbReference>
<evidence type="ECO:0000259" key="2">
    <source>
        <dbReference type="PROSITE" id="PS50943"/>
    </source>
</evidence>
<evidence type="ECO:0000313" key="3">
    <source>
        <dbReference type="EMBL" id="EDK25086.1"/>
    </source>
</evidence>
<dbReference type="Proteomes" id="UP000003577">
    <property type="component" value="Unassembled WGS sequence"/>
</dbReference>
<dbReference type="PANTHER" id="PTHR46558:SF14">
    <property type="entry name" value="HTH-TYPE TRANSCRIPTIONAL REGULATOR ANSR"/>
    <property type="match status" value="1"/>
</dbReference>